<dbReference type="AlphaFoldDB" id="A0A2G9Y616"/>
<gene>
    <name evidence="14" type="ORF">COX47_04055</name>
</gene>
<feature type="domain" description="Mur ligase central" evidence="13">
    <location>
        <begin position="53"/>
        <end position="236"/>
    </location>
</feature>
<evidence type="ECO:0000256" key="2">
    <source>
        <dbReference type="ARBA" id="ARBA00013025"/>
    </source>
</evidence>
<dbReference type="PROSITE" id="PS01012">
    <property type="entry name" value="FOLYLPOLYGLU_SYNT_2"/>
    <property type="match status" value="1"/>
</dbReference>
<evidence type="ECO:0000256" key="10">
    <source>
        <dbReference type="PIRNR" id="PIRNR001563"/>
    </source>
</evidence>
<keyword evidence="11" id="KW-0472">Membrane</keyword>
<evidence type="ECO:0000259" key="12">
    <source>
        <dbReference type="Pfam" id="PF02875"/>
    </source>
</evidence>
<dbReference type="InterPro" id="IPR036615">
    <property type="entry name" value="Mur_ligase_C_dom_sf"/>
</dbReference>
<accession>A0A2G9Y616</accession>
<keyword evidence="11" id="KW-0812">Transmembrane</keyword>
<reference evidence="14 15" key="1">
    <citation type="submission" date="2017-09" db="EMBL/GenBank/DDBJ databases">
        <title>Depth-based differentiation of microbial function through sediment-hosted aquifers and enrichment of novel symbionts in the deep terrestrial subsurface.</title>
        <authorList>
            <person name="Probst A.J."/>
            <person name="Ladd B."/>
            <person name="Jarett J.K."/>
            <person name="Geller-Mcgrath D.E."/>
            <person name="Sieber C.M."/>
            <person name="Emerson J.B."/>
            <person name="Anantharaman K."/>
            <person name="Thomas B.C."/>
            <person name="Malmstrom R."/>
            <person name="Stieglmeier M."/>
            <person name="Klingl A."/>
            <person name="Woyke T."/>
            <person name="Ryan C.M."/>
            <person name="Banfield J.F."/>
        </authorList>
    </citation>
    <scope>NUCLEOTIDE SEQUENCE [LARGE SCALE GENOMIC DNA]</scope>
    <source>
        <strain evidence="14">CG23_combo_of_CG06-09_8_20_14_all_35_49</strain>
    </source>
</reference>
<keyword evidence="7" id="KW-0460">Magnesium</keyword>
<proteinExistence type="inferred from homology"/>
<keyword evidence="11" id="KW-1133">Transmembrane helix</keyword>
<evidence type="ECO:0000256" key="9">
    <source>
        <dbReference type="ARBA" id="ARBA00047493"/>
    </source>
</evidence>
<dbReference type="GO" id="GO:0005737">
    <property type="term" value="C:cytoplasm"/>
    <property type="evidence" value="ECO:0007669"/>
    <property type="project" value="TreeGrafter"/>
</dbReference>
<dbReference type="SUPFAM" id="SSF53623">
    <property type="entry name" value="MurD-like peptide ligases, catalytic domain"/>
    <property type="match status" value="1"/>
</dbReference>
<dbReference type="EC" id="6.3.2.17" evidence="2"/>
<dbReference type="EMBL" id="PCRE01000056">
    <property type="protein sequence ID" value="PIP14654.1"/>
    <property type="molecule type" value="Genomic_DNA"/>
</dbReference>
<comment type="similarity">
    <text evidence="1 10">Belongs to the folylpolyglutamate synthase family.</text>
</comment>
<feature type="domain" description="Mur ligase C-terminal" evidence="12">
    <location>
        <begin position="287"/>
        <end position="412"/>
    </location>
</feature>
<keyword evidence="3 10" id="KW-0436">Ligase</keyword>
<dbReference type="SUPFAM" id="SSF53244">
    <property type="entry name" value="MurD-like peptide ligases, peptide-binding domain"/>
    <property type="match status" value="1"/>
</dbReference>
<dbReference type="GO" id="GO:0008841">
    <property type="term" value="F:dihydrofolate synthase activity"/>
    <property type="evidence" value="ECO:0007669"/>
    <property type="project" value="TreeGrafter"/>
</dbReference>
<keyword evidence="4" id="KW-0479">Metal-binding</keyword>
<dbReference type="InterPro" id="IPR004101">
    <property type="entry name" value="Mur_ligase_C"/>
</dbReference>
<dbReference type="Gene3D" id="3.40.1190.10">
    <property type="entry name" value="Mur-like, catalytic domain"/>
    <property type="match status" value="1"/>
</dbReference>
<evidence type="ECO:0000256" key="3">
    <source>
        <dbReference type="ARBA" id="ARBA00022598"/>
    </source>
</evidence>
<dbReference type="InterPro" id="IPR013221">
    <property type="entry name" value="Mur_ligase_cen"/>
</dbReference>
<feature type="transmembrane region" description="Helical" evidence="11">
    <location>
        <begin position="406"/>
        <end position="423"/>
    </location>
</feature>
<name>A0A2G9Y616_9BACT</name>
<evidence type="ECO:0000256" key="5">
    <source>
        <dbReference type="ARBA" id="ARBA00022741"/>
    </source>
</evidence>
<keyword evidence="6 10" id="KW-0067">ATP-binding</keyword>
<dbReference type="Pfam" id="PF02875">
    <property type="entry name" value="Mur_ligase_C"/>
    <property type="match status" value="1"/>
</dbReference>
<evidence type="ECO:0000256" key="6">
    <source>
        <dbReference type="ARBA" id="ARBA00022840"/>
    </source>
</evidence>
<dbReference type="GO" id="GO:0005524">
    <property type="term" value="F:ATP binding"/>
    <property type="evidence" value="ECO:0007669"/>
    <property type="project" value="UniProtKB-KW"/>
</dbReference>
<evidence type="ECO:0000256" key="8">
    <source>
        <dbReference type="ARBA" id="ARBA00030592"/>
    </source>
</evidence>
<dbReference type="GO" id="GO:0004326">
    <property type="term" value="F:tetrahydrofolylpolyglutamate synthase activity"/>
    <property type="evidence" value="ECO:0007669"/>
    <property type="project" value="UniProtKB-EC"/>
</dbReference>
<keyword evidence="5 10" id="KW-0547">Nucleotide-binding</keyword>
<comment type="caution">
    <text evidence="14">The sequence shown here is derived from an EMBL/GenBank/DDBJ whole genome shotgun (WGS) entry which is preliminary data.</text>
</comment>
<dbReference type="GO" id="GO:0046872">
    <property type="term" value="F:metal ion binding"/>
    <property type="evidence" value="ECO:0007669"/>
    <property type="project" value="UniProtKB-KW"/>
</dbReference>
<evidence type="ECO:0000256" key="11">
    <source>
        <dbReference type="SAM" id="Phobius"/>
    </source>
</evidence>
<evidence type="ECO:0000313" key="15">
    <source>
        <dbReference type="Proteomes" id="UP000231025"/>
    </source>
</evidence>
<dbReference type="InterPro" id="IPR001645">
    <property type="entry name" value="Folylpolyglutamate_synth"/>
</dbReference>
<protein>
    <recommendedName>
        <fullName evidence="2">tetrahydrofolate synthase</fullName>
        <ecNumber evidence="2">6.3.2.17</ecNumber>
    </recommendedName>
    <alternativeName>
        <fullName evidence="8">Tetrahydrofolylpolyglutamate synthase</fullName>
    </alternativeName>
</protein>
<sequence>MKLSTFAQAEQFLALYIPKNSQQKFSGELGLKRTKYFLHLLGDPQNKLKVVHIAGTSGKGSTCYLISSLLYAHGFKVGFHQSPHLTDVRERFQINNKIISKKEFIFYLKKIIPIINTVGQTSYGSLTYFEILIGLAFVIFFEKKVDYAVIETGMGGWYDGTNVVDRRDKVTVLTKIGYDHMEILGKTLPEIAFQKAMIINNNSQVISIYQQPSAKKIIQQVAEKKQAKVFFVGKNNRFSFKLNLIGDYQRENAGLALAAVNFLGQRDEFIILQENVKKVFEKAHFPGRFDIRKIKGKTVVFDGAHNPQKMEAFTNALKEKYPKRKFHFLIAFKKGKDYQSMLRHLVPLASKITITSFFVDSQELIQLSENPEAIRESLEKMRFRNYRIINQPEKAFKLALEMKKEIVVITGSLYLLGEIYRLIKKQKNVKISK</sequence>
<dbReference type="Proteomes" id="UP000231025">
    <property type="component" value="Unassembled WGS sequence"/>
</dbReference>
<dbReference type="PANTHER" id="PTHR11136:SF0">
    <property type="entry name" value="DIHYDROFOLATE SYNTHETASE-RELATED"/>
    <property type="match status" value="1"/>
</dbReference>
<dbReference type="Pfam" id="PF08245">
    <property type="entry name" value="Mur_ligase_M"/>
    <property type="match status" value="1"/>
</dbReference>
<dbReference type="InterPro" id="IPR036565">
    <property type="entry name" value="Mur-like_cat_sf"/>
</dbReference>
<dbReference type="InterPro" id="IPR018109">
    <property type="entry name" value="Folylpolyglutamate_synth_CS"/>
</dbReference>
<dbReference type="PIRSF" id="PIRSF001563">
    <property type="entry name" value="Folylpolyglu_synth"/>
    <property type="match status" value="1"/>
</dbReference>
<evidence type="ECO:0000259" key="13">
    <source>
        <dbReference type="Pfam" id="PF08245"/>
    </source>
</evidence>
<dbReference type="NCBIfam" id="TIGR01499">
    <property type="entry name" value="folC"/>
    <property type="match status" value="1"/>
</dbReference>
<dbReference type="PANTHER" id="PTHR11136">
    <property type="entry name" value="FOLYLPOLYGLUTAMATE SYNTHASE-RELATED"/>
    <property type="match status" value="1"/>
</dbReference>
<evidence type="ECO:0000256" key="4">
    <source>
        <dbReference type="ARBA" id="ARBA00022723"/>
    </source>
</evidence>
<dbReference type="Gene3D" id="3.90.190.20">
    <property type="entry name" value="Mur ligase, C-terminal domain"/>
    <property type="match status" value="1"/>
</dbReference>
<organism evidence="14 15">
    <name type="scientific">Candidatus Roizmanbacteria bacterium CG23_combo_of_CG06-09_8_20_14_all_35_49</name>
    <dbReference type="NCBI Taxonomy" id="1974863"/>
    <lineage>
        <taxon>Bacteria</taxon>
        <taxon>Candidatus Roizmaniibacteriota</taxon>
    </lineage>
</organism>
<evidence type="ECO:0000256" key="1">
    <source>
        <dbReference type="ARBA" id="ARBA00008276"/>
    </source>
</evidence>
<comment type="catalytic activity">
    <reaction evidence="9">
        <text>(6S)-5,6,7,8-tetrahydrofolyl-(gamma-L-Glu)(n) + L-glutamate + ATP = (6S)-5,6,7,8-tetrahydrofolyl-(gamma-L-Glu)(n+1) + ADP + phosphate + H(+)</text>
        <dbReference type="Rhea" id="RHEA:10580"/>
        <dbReference type="Rhea" id="RHEA-COMP:14738"/>
        <dbReference type="Rhea" id="RHEA-COMP:14740"/>
        <dbReference type="ChEBI" id="CHEBI:15378"/>
        <dbReference type="ChEBI" id="CHEBI:29985"/>
        <dbReference type="ChEBI" id="CHEBI:30616"/>
        <dbReference type="ChEBI" id="CHEBI:43474"/>
        <dbReference type="ChEBI" id="CHEBI:141005"/>
        <dbReference type="ChEBI" id="CHEBI:456216"/>
        <dbReference type="EC" id="6.3.2.17"/>
    </reaction>
</comment>
<evidence type="ECO:0000313" key="14">
    <source>
        <dbReference type="EMBL" id="PIP14654.1"/>
    </source>
</evidence>
<evidence type="ECO:0000256" key="7">
    <source>
        <dbReference type="ARBA" id="ARBA00022842"/>
    </source>
</evidence>